<dbReference type="GO" id="GO:0003700">
    <property type="term" value="F:DNA-binding transcription factor activity"/>
    <property type="evidence" value="ECO:0007669"/>
    <property type="project" value="TreeGrafter"/>
</dbReference>
<dbReference type="SUPFAM" id="SSF46689">
    <property type="entry name" value="Homeodomain-like"/>
    <property type="match status" value="1"/>
</dbReference>
<accession>A0AAD1EN33</accession>
<evidence type="ECO:0000256" key="1">
    <source>
        <dbReference type="ARBA" id="ARBA00023125"/>
    </source>
</evidence>
<protein>
    <submittedName>
        <fullName evidence="4">TetR/AcrR family transcriptional regulator</fullName>
    </submittedName>
</protein>
<dbReference type="PROSITE" id="PS50977">
    <property type="entry name" value="HTH_TETR_2"/>
    <property type="match status" value="1"/>
</dbReference>
<gene>
    <name evidence="4" type="ORF">C7V51_13315</name>
</gene>
<sequence length="227" mass="25443">MTIWEVHTVTAIEPTAPETSRRGRTRERLLDAAYDVFAETGVHSASVEQICERASFSRGAFYSNFSSKEELFFALMERENGARITGLVEQMGRTIPRVVESDEPLSAETLAVVILDFLQGPVTDSRRWCVVESEFELLALRDPRIAPQYRDFRARFDASLVQIVHGALRQVRRDFSLEPTTAVRLLVAGYDDAVKQSMLEDESESAALERLRTTLTAIVLAISVADS</sequence>
<dbReference type="Gene3D" id="1.10.357.10">
    <property type="entry name" value="Tetracycline Repressor, domain 2"/>
    <property type="match status" value="1"/>
</dbReference>
<dbReference type="Pfam" id="PF00440">
    <property type="entry name" value="TetR_N"/>
    <property type="match status" value="1"/>
</dbReference>
<name>A0AAD1EN33_9MICO</name>
<dbReference type="InterPro" id="IPR036271">
    <property type="entry name" value="Tet_transcr_reg_TetR-rel_C_sf"/>
</dbReference>
<dbReference type="GO" id="GO:0000976">
    <property type="term" value="F:transcription cis-regulatory region binding"/>
    <property type="evidence" value="ECO:0007669"/>
    <property type="project" value="TreeGrafter"/>
</dbReference>
<organism evidence="4 5">
    <name type="scientific">Rathayibacter iranicus</name>
    <dbReference type="NCBI Taxonomy" id="59737"/>
    <lineage>
        <taxon>Bacteria</taxon>
        <taxon>Bacillati</taxon>
        <taxon>Actinomycetota</taxon>
        <taxon>Actinomycetes</taxon>
        <taxon>Micrococcales</taxon>
        <taxon>Microbacteriaceae</taxon>
        <taxon>Rathayibacter</taxon>
    </lineage>
</organism>
<feature type="DNA-binding region" description="H-T-H motif" evidence="2">
    <location>
        <begin position="46"/>
        <end position="65"/>
    </location>
</feature>
<keyword evidence="1 2" id="KW-0238">DNA-binding</keyword>
<evidence type="ECO:0000313" key="4">
    <source>
        <dbReference type="EMBL" id="AZZ56746.1"/>
    </source>
</evidence>
<dbReference type="InterPro" id="IPR050109">
    <property type="entry name" value="HTH-type_TetR-like_transc_reg"/>
</dbReference>
<feature type="domain" description="HTH tetR-type" evidence="3">
    <location>
        <begin position="23"/>
        <end position="83"/>
    </location>
</feature>
<dbReference type="EMBL" id="CP028130">
    <property type="protein sequence ID" value="AZZ56746.1"/>
    <property type="molecule type" value="Genomic_DNA"/>
</dbReference>
<proteinExistence type="predicted"/>
<reference evidence="4 5" key="1">
    <citation type="submission" date="2018-03" db="EMBL/GenBank/DDBJ databases">
        <title>Bacteriophage NCPPB3778 and a type I-E CRISPR drive the evolution of the US Biological Select Agent, Rathayibacter toxicus.</title>
        <authorList>
            <person name="Davis E.W.II."/>
            <person name="Tabima J.F."/>
            <person name="Weisberg A.J."/>
            <person name="Dantas Lopes L."/>
            <person name="Wiseman M.S."/>
            <person name="Wiseman M.S."/>
            <person name="Pupko T."/>
            <person name="Belcher M.S."/>
            <person name="Sechler A.J."/>
            <person name="Tancos M.A."/>
            <person name="Schroeder B.K."/>
            <person name="Murray T.D."/>
            <person name="Luster D.G."/>
            <person name="Schneider W.L."/>
            <person name="Rogers E."/>
            <person name="Andreote F.D."/>
            <person name="Grunwald N.J."/>
            <person name="Putnam M.L."/>
            <person name="Chang J.H."/>
        </authorList>
    </citation>
    <scope>NUCLEOTIDE SEQUENCE [LARGE SCALE GENOMIC DNA]</scope>
    <source>
        <strain evidence="4 5">NCCPB 2253</strain>
    </source>
</reference>
<dbReference type="PANTHER" id="PTHR30055:SF241">
    <property type="entry name" value="TRANSCRIPTIONAL REGULATORY PROTEIN"/>
    <property type="match status" value="1"/>
</dbReference>
<dbReference type="PANTHER" id="PTHR30055">
    <property type="entry name" value="HTH-TYPE TRANSCRIPTIONAL REGULATOR RUTR"/>
    <property type="match status" value="1"/>
</dbReference>
<evidence type="ECO:0000313" key="5">
    <source>
        <dbReference type="Proteomes" id="UP000283946"/>
    </source>
</evidence>
<evidence type="ECO:0000256" key="2">
    <source>
        <dbReference type="PROSITE-ProRule" id="PRU00335"/>
    </source>
</evidence>
<evidence type="ECO:0000259" key="3">
    <source>
        <dbReference type="PROSITE" id="PS50977"/>
    </source>
</evidence>
<dbReference type="KEGG" id="ria:C7V51_13315"/>
<dbReference type="AlphaFoldDB" id="A0AAD1EN33"/>
<dbReference type="InterPro" id="IPR001647">
    <property type="entry name" value="HTH_TetR"/>
</dbReference>
<dbReference type="InterPro" id="IPR009057">
    <property type="entry name" value="Homeodomain-like_sf"/>
</dbReference>
<dbReference type="Proteomes" id="UP000283946">
    <property type="component" value="Chromosome"/>
</dbReference>
<dbReference type="PRINTS" id="PR00455">
    <property type="entry name" value="HTHTETR"/>
</dbReference>
<dbReference type="SUPFAM" id="SSF48498">
    <property type="entry name" value="Tetracyclin repressor-like, C-terminal domain"/>
    <property type="match status" value="1"/>
</dbReference>